<dbReference type="InterPro" id="IPR011014">
    <property type="entry name" value="MscS_channel_TM-2"/>
</dbReference>
<evidence type="ECO:0000256" key="4">
    <source>
        <dbReference type="ARBA" id="ARBA00022692"/>
    </source>
</evidence>
<feature type="transmembrane region" description="Helical" evidence="7">
    <location>
        <begin position="117"/>
        <end position="134"/>
    </location>
</feature>
<dbReference type="PATRIC" id="fig|630626.3.peg.2181"/>
<dbReference type="Proteomes" id="UP000001955">
    <property type="component" value="Chromosome"/>
</dbReference>
<dbReference type="InterPro" id="IPR011066">
    <property type="entry name" value="MscS_channel_C_sf"/>
</dbReference>
<dbReference type="Gene3D" id="3.30.70.100">
    <property type="match status" value="1"/>
</dbReference>
<feature type="transmembrane region" description="Helical" evidence="7">
    <location>
        <begin position="12"/>
        <end position="29"/>
    </location>
</feature>
<proteinExistence type="inferred from homology"/>
<name>I2B9Z5_SHIBC</name>
<dbReference type="SUPFAM" id="SSF82861">
    <property type="entry name" value="Mechanosensitive channel protein MscS (YggB), transmembrane region"/>
    <property type="match status" value="1"/>
</dbReference>
<dbReference type="InterPro" id="IPR006685">
    <property type="entry name" value="MscS_channel_2nd"/>
</dbReference>
<evidence type="ECO:0000256" key="6">
    <source>
        <dbReference type="ARBA" id="ARBA00023136"/>
    </source>
</evidence>
<evidence type="ECO:0000256" key="5">
    <source>
        <dbReference type="ARBA" id="ARBA00022989"/>
    </source>
</evidence>
<feature type="transmembrane region" description="Helical" evidence="7">
    <location>
        <begin position="77"/>
        <end position="96"/>
    </location>
</feature>
<dbReference type="Pfam" id="PF21088">
    <property type="entry name" value="MS_channel_1st"/>
    <property type="match status" value="1"/>
</dbReference>
<keyword evidence="6 7" id="KW-0472">Membrane</keyword>
<dbReference type="eggNOG" id="COG0668">
    <property type="taxonomic scope" value="Bacteria"/>
</dbReference>
<sequence>MLWLFAAKNIPGLFVLAGCALALCATALIKRRDKHYRYSLALHLASFLLWSTLITVTGDYLNRASADFSLPFISPPVVRFICASMIALMLLRKLFLLIAMLEKRQISHGSDITSARIISRILKICVVVAIILLYGEHFGMSFSGLLTFGGIGGIAVGMASKDILSNFFAGIMLYFDRPFNLGDWIRSPDRNIEGTVAEIGWRSTKIITFDNRPLYIPNSVFTAISVENPGRMTHRRIETVLTLRYEDSDKLAAIVDDIRQALQQDAGIDQSQTLLVNFNGFGDSSLNIMIYCFTHTTDWAQWLDIQQRVYLRCIDIVHQHGADFAFPSRTLYLDKGDAPLPENHKNTV</sequence>
<dbReference type="Pfam" id="PF00924">
    <property type="entry name" value="MS_channel_2nd"/>
    <property type="match status" value="1"/>
</dbReference>
<dbReference type="EMBL" id="CP001560">
    <property type="protein sequence ID" value="AFJ47349.1"/>
    <property type="molecule type" value="Genomic_DNA"/>
</dbReference>
<keyword evidence="5 7" id="KW-1133">Transmembrane helix</keyword>
<comment type="similarity">
    <text evidence="2">Belongs to the MscS (TC 1.A.23) family.</text>
</comment>
<accession>I2B9Z5</accession>
<feature type="transmembrane region" description="Helical" evidence="7">
    <location>
        <begin position="140"/>
        <end position="159"/>
    </location>
</feature>
<evidence type="ECO:0000256" key="3">
    <source>
        <dbReference type="ARBA" id="ARBA00022475"/>
    </source>
</evidence>
<dbReference type="InterPro" id="IPR049142">
    <property type="entry name" value="MS_channel_1st"/>
</dbReference>
<dbReference type="Gene3D" id="2.30.30.60">
    <property type="match status" value="1"/>
</dbReference>
<dbReference type="KEGG" id="ebt:EBL_c22580"/>
<dbReference type="InterPro" id="IPR023408">
    <property type="entry name" value="MscS_beta-dom_sf"/>
</dbReference>
<dbReference type="InterPro" id="IPR006686">
    <property type="entry name" value="MscS_channel_CS"/>
</dbReference>
<dbReference type="Pfam" id="PF21082">
    <property type="entry name" value="MS_channel_3rd"/>
    <property type="match status" value="1"/>
</dbReference>
<dbReference type="Gene3D" id="1.10.287.1260">
    <property type="match status" value="1"/>
</dbReference>
<dbReference type="SUPFAM" id="SSF50182">
    <property type="entry name" value="Sm-like ribonucleoproteins"/>
    <property type="match status" value="1"/>
</dbReference>
<dbReference type="PANTHER" id="PTHR43634">
    <property type="entry name" value="OW CONDUCTANCE MECHANOSENSITIVE CHANNEL"/>
    <property type="match status" value="1"/>
</dbReference>
<dbReference type="RefSeq" id="WP_002440424.1">
    <property type="nucleotide sequence ID" value="NC_017910.1"/>
</dbReference>
<evidence type="ECO:0000259" key="9">
    <source>
        <dbReference type="Pfam" id="PF21082"/>
    </source>
</evidence>
<organism evidence="11 12">
    <name type="scientific">Shimwellia blattae (strain ATCC 29907 / DSM 4481 / JCM 1650 / NBRC 105725 / CDC 9005-74)</name>
    <name type="common">Escherichia blattae</name>
    <dbReference type="NCBI Taxonomy" id="630626"/>
    <lineage>
        <taxon>Bacteria</taxon>
        <taxon>Pseudomonadati</taxon>
        <taxon>Pseudomonadota</taxon>
        <taxon>Gammaproteobacteria</taxon>
        <taxon>Enterobacterales</taxon>
        <taxon>Enterobacteriaceae</taxon>
        <taxon>Shimwellia</taxon>
    </lineage>
</organism>
<gene>
    <name evidence="11" type="ordered locus">EBL_c22580</name>
</gene>
<keyword evidence="4 7" id="KW-0812">Transmembrane</keyword>
<dbReference type="SUPFAM" id="SSF82689">
    <property type="entry name" value="Mechanosensitive channel protein MscS (YggB), C-terminal domain"/>
    <property type="match status" value="1"/>
</dbReference>
<protein>
    <submittedName>
        <fullName evidence="11">Putative inner membrane protein</fullName>
    </submittedName>
</protein>
<dbReference type="AlphaFoldDB" id="I2B9Z5"/>
<dbReference type="PROSITE" id="PS01246">
    <property type="entry name" value="UPF0003"/>
    <property type="match status" value="1"/>
</dbReference>
<dbReference type="InterPro" id="IPR049278">
    <property type="entry name" value="MS_channel_C"/>
</dbReference>
<reference evidence="11 12" key="1">
    <citation type="journal article" date="2012" name="J. Bacteriol.">
        <title>Complete genome sequence of the B12-producing Shimwellia blattae strain DSM 4481, isolated from a cockroach.</title>
        <authorList>
            <person name="Brzuszkiewicz E."/>
            <person name="Waschkowitz T."/>
            <person name="Wiezer A."/>
            <person name="Daniel R."/>
        </authorList>
    </citation>
    <scope>NUCLEOTIDE SEQUENCE [LARGE SCALE GENOMIC DNA]</scope>
    <source>
        <strain evidence="12">ATCC 29907 / DSM 4481 / JCM 1650 / NBRC 105725 / CDC 9005-74</strain>
    </source>
</reference>
<dbReference type="STRING" id="630626.EBL_c22580"/>
<evidence type="ECO:0000313" key="11">
    <source>
        <dbReference type="EMBL" id="AFJ47349.1"/>
    </source>
</evidence>
<feature type="domain" description="Mechanosensitive ion channel transmembrane helices 2/3" evidence="10">
    <location>
        <begin position="121"/>
        <end position="161"/>
    </location>
</feature>
<evidence type="ECO:0000313" key="12">
    <source>
        <dbReference type="Proteomes" id="UP000001955"/>
    </source>
</evidence>
<dbReference type="InterPro" id="IPR045042">
    <property type="entry name" value="YnaI-like"/>
</dbReference>
<feature type="domain" description="Mechanosensitive ion channel MscS" evidence="8">
    <location>
        <begin position="162"/>
        <end position="229"/>
    </location>
</feature>
<dbReference type="PANTHER" id="PTHR43634:SF2">
    <property type="entry name" value="LOW CONDUCTANCE MECHANOSENSITIVE CHANNEL YNAI"/>
    <property type="match status" value="1"/>
</dbReference>
<evidence type="ECO:0000256" key="2">
    <source>
        <dbReference type="ARBA" id="ARBA00008017"/>
    </source>
</evidence>
<accession>K6VDY7</accession>
<dbReference type="GO" id="GO:0005886">
    <property type="term" value="C:plasma membrane"/>
    <property type="evidence" value="ECO:0007669"/>
    <property type="project" value="UniProtKB-SubCell"/>
</dbReference>
<evidence type="ECO:0000256" key="1">
    <source>
        <dbReference type="ARBA" id="ARBA00004651"/>
    </source>
</evidence>
<keyword evidence="12" id="KW-1185">Reference proteome</keyword>
<keyword evidence="3" id="KW-1003">Cell membrane</keyword>
<evidence type="ECO:0000259" key="10">
    <source>
        <dbReference type="Pfam" id="PF21088"/>
    </source>
</evidence>
<evidence type="ECO:0000256" key="7">
    <source>
        <dbReference type="SAM" id="Phobius"/>
    </source>
</evidence>
<feature type="domain" description="Mechanosensitive ion channel MscS C-terminal" evidence="9">
    <location>
        <begin position="238"/>
        <end position="324"/>
    </location>
</feature>
<evidence type="ECO:0000259" key="8">
    <source>
        <dbReference type="Pfam" id="PF00924"/>
    </source>
</evidence>
<dbReference type="GO" id="GO:0008381">
    <property type="term" value="F:mechanosensitive monoatomic ion channel activity"/>
    <property type="evidence" value="ECO:0007669"/>
    <property type="project" value="UniProtKB-ARBA"/>
</dbReference>
<dbReference type="OrthoDB" id="9775207at2"/>
<feature type="transmembrane region" description="Helical" evidence="7">
    <location>
        <begin position="36"/>
        <end position="57"/>
    </location>
</feature>
<dbReference type="InterPro" id="IPR010920">
    <property type="entry name" value="LSM_dom_sf"/>
</dbReference>
<dbReference type="HOGENOM" id="CLU_037945_0_0_6"/>
<comment type="subcellular location">
    <subcellularLocation>
        <location evidence="1">Cell membrane</location>
        <topology evidence="1">Multi-pass membrane protein</topology>
    </subcellularLocation>
</comment>